<evidence type="ECO:0000256" key="1">
    <source>
        <dbReference type="ARBA" id="ARBA00022679"/>
    </source>
</evidence>
<dbReference type="InterPro" id="IPR000182">
    <property type="entry name" value="GNAT_dom"/>
</dbReference>
<evidence type="ECO:0000256" key="2">
    <source>
        <dbReference type="ARBA" id="ARBA00023315"/>
    </source>
</evidence>
<dbReference type="Gene3D" id="3.40.630.30">
    <property type="match status" value="1"/>
</dbReference>
<dbReference type="EC" id="2.3.1.-" evidence="4"/>
<proteinExistence type="predicted"/>
<dbReference type="PANTHER" id="PTHR43072">
    <property type="entry name" value="N-ACETYLTRANSFERASE"/>
    <property type="match status" value="1"/>
</dbReference>
<name>A0A6N3DVC2_9FIRM</name>
<accession>A0A6N3DVC2</accession>
<dbReference type="GO" id="GO:0016747">
    <property type="term" value="F:acyltransferase activity, transferring groups other than amino-acyl groups"/>
    <property type="evidence" value="ECO:0007669"/>
    <property type="project" value="InterPro"/>
</dbReference>
<dbReference type="PANTHER" id="PTHR43072:SF23">
    <property type="entry name" value="UPF0039 PROTEIN C11D3.02C"/>
    <property type="match status" value="1"/>
</dbReference>
<gene>
    <name evidence="4" type="primary">yncA</name>
    <name evidence="4" type="ORF">VRLFYP33_01683</name>
</gene>
<dbReference type="RefSeq" id="WP_021840192.1">
    <property type="nucleotide sequence ID" value="NZ_CACRUX010000058.1"/>
</dbReference>
<dbReference type="EMBL" id="CACRUX010000058">
    <property type="protein sequence ID" value="VYU29933.1"/>
    <property type="molecule type" value="Genomic_DNA"/>
</dbReference>
<reference evidence="4" key="1">
    <citation type="submission" date="2019-11" db="EMBL/GenBank/DDBJ databases">
        <authorList>
            <person name="Feng L."/>
        </authorList>
    </citation>
    <scope>NUCLEOTIDE SEQUENCE</scope>
    <source>
        <strain evidence="4">VrattiLFYP33</strain>
    </source>
</reference>
<keyword evidence="2 4" id="KW-0012">Acyltransferase</keyword>
<dbReference type="SUPFAM" id="SSF55729">
    <property type="entry name" value="Acyl-CoA N-acyltransferases (Nat)"/>
    <property type="match status" value="1"/>
</dbReference>
<sequence length="167" mass="18856">MKAEITVRRGERKDIPELLDIYNYEVVHGVATLDLEPRTIDEWTTWFENHNIKNHPLLVAEIDGKVCGYATLSEYRSKEAYASTVELSIYIDPNYRGKGVASRLMGDILQMAKDDESIHLVVSVITAGNEASVSLHNKFNFTFSGTVPEVGIKQGRYQDTETYTLLV</sequence>
<dbReference type="PROSITE" id="PS51186">
    <property type="entry name" value="GNAT"/>
    <property type="match status" value="1"/>
</dbReference>
<protein>
    <submittedName>
        <fullName evidence="4">N-acyltransferase YncA</fullName>
        <ecNumber evidence="4">2.3.1.-</ecNumber>
    </submittedName>
</protein>
<feature type="domain" description="N-acetyltransferase" evidence="3">
    <location>
        <begin position="5"/>
        <end position="164"/>
    </location>
</feature>
<evidence type="ECO:0000259" key="3">
    <source>
        <dbReference type="PROSITE" id="PS51186"/>
    </source>
</evidence>
<dbReference type="CDD" id="cd04301">
    <property type="entry name" value="NAT_SF"/>
    <property type="match status" value="1"/>
</dbReference>
<organism evidence="4">
    <name type="scientific">Veillonella ratti</name>
    <dbReference type="NCBI Taxonomy" id="103892"/>
    <lineage>
        <taxon>Bacteria</taxon>
        <taxon>Bacillati</taxon>
        <taxon>Bacillota</taxon>
        <taxon>Negativicutes</taxon>
        <taxon>Veillonellales</taxon>
        <taxon>Veillonellaceae</taxon>
        <taxon>Veillonella</taxon>
    </lineage>
</organism>
<dbReference type="AlphaFoldDB" id="A0A6N3DVC2"/>
<dbReference type="InterPro" id="IPR016181">
    <property type="entry name" value="Acyl_CoA_acyltransferase"/>
</dbReference>
<dbReference type="Pfam" id="PF00583">
    <property type="entry name" value="Acetyltransf_1"/>
    <property type="match status" value="1"/>
</dbReference>
<keyword evidence="1 4" id="KW-0808">Transferase</keyword>
<evidence type="ECO:0000313" key="4">
    <source>
        <dbReference type="EMBL" id="VYU29933.1"/>
    </source>
</evidence>